<reference evidence="1 2" key="1">
    <citation type="submission" date="2016-02" db="EMBL/GenBank/DDBJ databases">
        <authorList>
            <consortium name="Pathogen Informatics"/>
        </authorList>
    </citation>
    <scope>NUCLEOTIDE SEQUENCE [LARGE SCALE GENOMIC DNA]</scope>
    <source>
        <strain evidence="1 2">LSS30</strain>
    </source>
</reference>
<protein>
    <recommendedName>
        <fullName evidence="3">Phage protein</fullName>
    </recommendedName>
</protein>
<dbReference type="Proteomes" id="UP000074664">
    <property type="component" value="Unassembled WGS sequence"/>
</dbReference>
<evidence type="ECO:0008006" key="3">
    <source>
        <dbReference type="Google" id="ProtNLM"/>
    </source>
</evidence>
<organism evidence="1 2">
    <name type="scientific">Streptococcus suis</name>
    <dbReference type="NCBI Taxonomy" id="1307"/>
    <lineage>
        <taxon>Bacteria</taxon>
        <taxon>Bacillati</taxon>
        <taxon>Bacillota</taxon>
        <taxon>Bacilli</taxon>
        <taxon>Lactobacillales</taxon>
        <taxon>Streptococcaceae</taxon>
        <taxon>Streptococcus</taxon>
    </lineage>
</organism>
<sequence>MNEDQLYFANEILKQLTRIADALEKPTTVAIGDEYEEDRRKFPHETYADYIDRLRANQ</sequence>
<comment type="caution">
    <text evidence="1">The sequence shown here is derived from an EMBL/GenBank/DDBJ whole genome shotgun (WGS) entry which is preliminary data.</text>
</comment>
<name>A0A0Z8GDX2_STRSU</name>
<dbReference type="EMBL" id="FIGH01000008">
    <property type="protein sequence ID" value="CYU74919.1"/>
    <property type="molecule type" value="Genomic_DNA"/>
</dbReference>
<dbReference type="RefSeq" id="WP_153596366.1">
    <property type="nucleotide sequence ID" value="NZ_CEDH01000012.1"/>
</dbReference>
<dbReference type="AlphaFoldDB" id="A0A0Z8GDX2"/>
<gene>
    <name evidence="1" type="ORF">ERS132392_01713</name>
</gene>
<accession>A0A0Z8GDX2</accession>
<evidence type="ECO:0000313" key="2">
    <source>
        <dbReference type="Proteomes" id="UP000074664"/>
    </source>
</evidence>
<proteinExistence type="predicted"/>
<evidence type="ECO:0000313" key="1">
    <source>
        <dbReference type="EMBL" id="CYU74919.1"/>
    </source>
</evidence>